<dbReference type="InterPro" id="IPR027417">
    <property type="entry name" value="P-loop_NTPase"/>
</dbReference>
<gene>
    <name evidence="1" type="ORF">SAMN04515674_104268</name>
</gene>
<dbReference type="OrthoDB" id="793813at2"/>
<dbReference type="RefSeq" id="WP_092015766.1">
    <property type="nucleotide sequence ID" value="NZ_FOXH01000004.1"/>
</dbReference>
<sequence length="232" mass="26990">MNPKGNVWWIGGKKDTGKSFEALKIAEYFRKREVNPKRTIIFDHTFNNSTYHGIQIIDIKDLDYVLPKKASVRVQTTDWRLFIEKCFKIKNAVIIFDDVTAIFRGNIPDVLLTLCGKAKNERLEIMFQFHTINETAPSLIRASDMMVIKQTLDSLPVKSSCRENVLISHIIQDCRTENKSLPEKKKYATRLLDTVDDKIYIKKLGEEKFENSYIDFIEIDDYKMEKGISKTL</sequence>
<dbReference type="STRING" id="1079859.SAMN04515674_104268"/>
<evidence type="ECO:0000313" key="2">
    <source>
        <dbReference type="Proteomes" id="UP000199306"/>
    </source>
</evidence>
<evidence type="ECO:0000313" key="1">
    <source>
        <dbReference type="EMBL" id="SFP62506.1"/>
    </source>
</evidence>
<protein>
    <submittedName>
        <fullName evidence="1">Uncharacterized protein</fullName>
    </submittedName>
</protein>
<name>A0A1I5RWY8_9BACT</name>
<keyword evidence="2" id="KW-1185">Reference proteome</keyword>
<accession>A0A1I5RWY8</accession>
<dbReference type="SUPFAM" id="SSF52540">
    <property type="entry name" value="P-loop containing nucleoside triphosphate hydrolases"/>
    <property type="match status" value="1"/>
</dbReference>
<dbReference type="Proteomes" id="UP000199306">
    <property type="component" value="Unassembled WGS sequence"/>
</dbReference>
<organism evidence="1 2">
    <name type="scientific">Pseudarcicella hirudinis</name>
    <dbReference type="NCBI Taxonomy" id="1079859"/>
    <lineage>
        <taxon>Bacteria</taxon>
        <taxon>Pseudomonadati</taxon>
        <taxon>Bacteroidota</taxon>
        <taxon>Cytophagia</taxon>
        <taxon>Cytophagales</taxon>
        <taxon>Flectobacillaceae</taxon>
        <taxon>Pseudarcicella</taxon>
    </lineage>
</organism>
<dbReference type="EMBL" id="FOXH01000004">
    <property type="protein sequence ID" value="SFP62506.1"/>
    <property type="molecule type" value="Genomic_DNA"/>
</dbReference>
<reference evidence="1 2" key="1">
    <citation type="submission" date="2016-10" db="EMBL/GenBank/DDBJ databases">
        <authorList>
            <person name="de Groot N.N."/>
        </authorList>
    </citation>
    <scope>NUCLEOTIDE SEQUENCE [LARGE SCALE GENOMIC DNA]</scope>
    <source>
        <strain evidence="2">E92,LMG 26720,CCM 7988</strain>
    </source>
</reference>
<dbReference type="AlphaFoldDB" id="A0A1I5RWY8"/>
<proteinExistence type="predicted"/>